<feature type="site" description="Cleavage; by autolysis" evidence="2">
    <location>
        <begin position="395"/>
        <end position="396"/>
    </location>
</feature>
<feature type="region of interest" description="Disordered" evidence="3">
    <location>
        <begin position="283"/>
        <end position="307"/>
    </location>
</feature>
<dbReference type="InterPro" id="IPR029055">
    <property type="entry name" value="Ntn_hydrolases_N"/>
</dbReference>
<feature type="active site" description="Nucleophile" evidence="1">
    <location>
        <position position="396"/>
    </location>
</feature>
<reference evidence="4" key="1">
    <citation type="submission" date="2020-03" db="EMBL/GenBank/DDBJ databases">
        <title>Site-based positive gene gene selection in Geosmithia morbida across the United States reveals a broad range of putative effectors and factors for local host and environmental adapation.</title>
        <authorList>
            <person name="Onufrak A."/>
            <person name="Murdoch R.W."/>
            <person name="Gazis R."/>
            <person name="Huff M."/>
            <person name="Staton M."/>
            <person name="Klingeman W."/>
            <person name="Hadziabdic D."/>
        </authorList>
    </citation>
    <scope>NUCLEOTIDE SEQUENCE</scope>
    <source>
        <strain evidence="4">1262</strain>
    </source>
</reference>
<evidence type="ECO:0000313" key="5">
    <source>
        <dbReference type="Proteomes" id="UP000749293"/>
    </source>
</evidence>
<dbReference type="RefSeq" id="XP_035324528.1">
    <property type="nucleotide sequence ID" value="XM_035463104.1"/>
</dbReference>
<feature type="region of interest" description="Disordered" evidence="3">
    <location>
        <begin position="340"/>
        <end position="375"/>
    </location>
</feature>
<gene>
    <name evidence="4" type="ORF">GMORB2_1122</name>
</gene>
<evidence type="ECO:0000256" key="2">
    <source>
        <dbReference type="PIRSR" id="PIRSR600246-3"/>
    </source>
</evidence>
<accession>A0A9P4Z1V2</accession>
<comment type="caution">
    <text evidence="4">The sequence shown here is derived from an EMBL/GenBank/DDBJ whole genome shotgun (WGS) entry which is preliminary data.</text>
</comment>
<dbReference type="PANTHER" id="PTHR10188:SF8">
    <property type="entry name" value="THREONINE ASPARTASE 1"/>
    <property type="match status" value="1"/>
</dbReference>
<evidence type="ECO:0008006" key="6">
    <source>
        <dbReference type="Google" id="ProtNLM"/>
    </source>
</evidence>
<dbReference type="GO" id="GO:0004298">
    <property type="term" value="F:threonine-type endopeptidase activity"/>
    <property type="evidence" value="ECO:0007669"/>
    <property type="project" value="InterPro"/>
</dbReference>
<dbReference type="GeneID" id="55967352"/>
<sequence length="577" mass="61548">MADSPHGTDGTIGKILRFRKPKCTPAIFIHAGAGFHSPQNERIHLEACASASEMGMRFLKAGSSAIESVEAALKVLEDKEITNAGYGSNLSIDGIVECDATVVDHLGRSGACGAVPGVRNPISLAKTILDTSNKPLSLRRVPPNALVGEGAKKFAEENGIVTCSNEQLVSKNARDRFIRWQMDLNRVESNSDPRMLPTVDQGHIARSRHLLDNASPLHASDLPFRPDHSAAILAATWNEGQPGSPNCAAQELSAPGGSITPGALPQRTHPKIWSRLEINEPSIPGDNSIVPSSHSLQSGSTQLPTLEPMANRTTGEADTAQHHRATSTPECMRHNSQWDRAQNGPPSLESHIPTSQGIKRPHSQMGGDEEEPGQPSWIIAPPFLTREDGEDVITDTIGAITVDENGHIAAGSSSGGIGMKHRGRLGPAALVGVGTAVIPCDKDDEDQVSVAVVTSGTGEHMVTTMASQRCAERIYYGTRKGQDGEDIREDDEDAIMESFVVNDFMNHPGVKNCHSAAAIGAMAVKKTPRGYYLYFAHNTDSFALASMSGFDKQPVCTMSRLPQGGKIAKGGLRISVD</sequence>
<proteinExistence type="predicted"/>
<dbReference type="Gene3D" id="3.60.20.30">
    <property type="entry name" value="(Glycosyl)asparaginase"/>
    <property type="match status" value="1"/>
</dbReference>
<dbReference type="InterPro" id="IPR000246">
    <property type="entry name" value="Peptidase_T2"/>
</dbReference>
<keyword evidence="5" id="KW-1185">Reference proteome</keyword>
<feature type="compositionally biased region" description="Polar residues" evidence="3">
    <location>
        <begin position="289"/>
        <end position="304"/>
    </location>
</feature>
<dbReference type="FunFam" id="3.60.20.30:FF:000007">
    <property type="entry name" value="Similar to threonine aspartase"/>
    <property type="match status" value="1"/>
</dbReference>
<evidence type="ECO:0000256" key="3">
    <source>
        <dbReference type="SAM" id="MobiDB-lite"/>
    </source>
</evidence>
<dbReference type="SUPFAM" id="SSF56235">
    <property type="entry name" value="N-terminal nucleophile aminohydrolases (Ntn hydrolases)"/>
    <property type="match status" value="1"/>
</dbReference>
<organism evidence="4 5">
    <name type="scientific">Geosmithia morbida</name>
    <dbReference type="NCBI Taxonomy" id="1094350"/>
    <lineage>
        <taxon>Eukaryota</taxon>
        <taxon>Fungi</taxon>
        <taxon>Dikarya</taxon>
        <taxon>Ascomycota</taxon>
        <taxon>Pezizomycotina</taxon>
        <taxon>Sordariomycetes</taxon>
        <taxon>Hypocreomycetidae</taxon>
        <taxon>Hypocreales</taxon>
        <taxon>Bionectriaceae</taxon>
        <taxon>Geosmithia</taxon>
    </lineage>
</organism>
<dbReference type="OrthoDB" id="77601at2759"/>
<dbReference type="AlphaFoldDB" id="A0A9P4Z1V2"/>
<protein>
    <recommendedName>
        <fullName evidence="6">Threonine aspartase</fullName>
    </recommendedName>
</protein>
<name>A0A9P4Z1V2_9HYPO</name>
<dbReference type="Pfam" id="PF01112">
    <property type="entry name" value="Asparaginase_2"/>
    <property type="match status" value="2"/>
</dbReference>
<dbReference type="GO" id="GO:0005737">
    <property type="term" value="C:cytoplasm"/>
    <property type="evidence" value="ECO:0007669"/>
    <property type="project" value="TreeGrafter"/>
</dbReference>
<dbReference type="Proteomes" id="UP000749293">
    <property type="component" value="Unassembled WGS sequence"/>
</dbReference>
<dbReference type="EMBL" id="JAANYQ010000002">
    <property type="protein sequence ID" value="KAF4125876.1"/>
    <property type="molecule type" value="Genomic_DNA"/>
</dbReference>
<evidence type="ECO:0000313" key="4">
    <source>
        <dbReference type="EMBL" id="KAF4125876.1"/>
    </source>
</evidence>
<dbReference type="GO" id="GO:0051604">
    <property type="term" value="P:protein maturation"/>
    <property type="evidence" value="ECO:0007669"/>
    <property type="project" value="TreeGrafter"/>
</dbReference>
<dbReference type="InterPro" id="IPR037464">
    <property type="entry name" value="Taspase1"/>
</dbReference>
<dbReference type="CDD" id="cd04514">
    <property type="entry name" value="Taspase1_like"/>
    <property type="match status" value="2"/>
</dbReference>
<feature type="region of interest" description="Disordered" evidence="3">
    <location>
        <begin position="241"/>
        <end position="264"/>
    </location>
</feature>
<evidence type="ECO:0000256" key="1">
    <source>
        <dbReference type="PIRSR" id="PIRSR600246-1"/>
    </source>
</evidence>
<dbReference type="PANTHER" id="PTHR10188">
    <property type="entry name" value="L-ASPARAGINASE"/>
    <property type="match status" value="1"/>
</dbReference>